<accession>A0ABW2R2H1</accession>
<gene>
    <name evidence="1" type="ORF">ACFQNF_19850</name>
</gene>
<dbReference type="Gene3D" id="3.40.50.300">
    <property type="entry name" value="P-loop containing nucleotide triphosphate hydrolases"/>
    <property type="match status" value="1"/>
</dbReference>
<dbReference type="InterPro" id="IPR008868">
    <property type="entry name" value="TniB"/>
</dbReference>
<comment type="caution">
    <text evidence="1">The sequence shown here is derived from an EMBL/GenBank/DDBJ whole genome shotgun (WGS) entry which is preliminary data.</text>
</comment>
<dbReference type="Pfam" id="PF05621">
    <property type="entry name" value="TniB"/>
    <property type="match status" value="1"/>
</dbReference>
<dbReference type="EMBL" id="JBHTBQ010000044">
    <property type="protein sequence ID" value="MFC7422117.1"/>
    <property type="molecule type" value="Genomic_DNA"/>
</dbReference>
<keyword evidence="2" id="KW-1185">Reference proteome</keyword>
<proteinExistence type="predicted"/>
<dbReference type="RefSeq" id="WP_380189946.1">
    <property type="nucleotide sequence ID" value="NZ_JBHTBQ010000044.1"/>
</dbReference>
<evidence type="ECO:0000313" key="2">
    <source>
        <dbReference type="Proteomes" id="UP001596473"/>
    </source>
</evidence>
<dbReference type="SUPFAM" id="SSF52540">
    <property type="entry name" value="P-loop containing nucleoside triphosphate hydrolases"/>
    <property type="match status" value="1"/>
</dbReference>
<evidence type="ECO:0000313" key="1">
    <source>
        <dbReference type="EMBL" id="MFC7422117.1"/>
    </source>
</evidence>
<reference evidence="2" key="1">
    <citation type="journal article" date="2019" name="Int. J. Syst. Evol. Microbiol.">
        <title>The Global Catalogue of Microorganisms (GCM) 10K type strain sequencing project: providing services to taxonomists for standard genome sequencing and annotation.</title>
        <authorList>
            <consortium name="The Broad Institute Genomics Platform"/>
            <consortium name="The Broad Institute Genome Sequencing Center for Infectious Disease"/>
            <person name="Wu L."/>
            <person name="Ma J."/>
        </authorList>
    </citation>
    <scope>NUCLEOTIDE SEQUENCE [LARGE SCALE GENOMIC DNA]</scope>
    <source>
        <strain evidence="2">CCUG 62945</strain>
    </source>
</reference>
<protein>
    <submittedName>
        <fullName evidence="1">TniB family NTP-binding protein</fullName>
    </submittedName>
</protein>
<name>A0ABW2R2H1_9NEIS</name>
<organism evidence="1 2">
    <name type="scientific">Iodobacter arcticus</name>
    <dbReference type="NCBI Taxonomy" id="590593"/>
    <lineage>
        <taxon>Bacteria</taxon>
        <taxon>Pseudomonadati</taxon>
        <taxon>Pseudomonadota</taxon>
        <taxon>Betaproteobacteria</taxon>
        <taxon>Neisseriales</taxon>
        <taxon>Chitinibacteraceae</taxon>
        <taxon>Iodobacter</taxon>
    </lineage>
</organism>
<dbReference type="Proteomes" id="UP001596473">
    <property type="component" value="Unassembled WGS sequence"/>
</dbReference>
<sequence>MNFEDISNEYESIQRVSVLDKILIRHPSFDFALKGVLRAIVQSHSFKEPVGCMLLAEGGMGKTKICEAIISMFQKKQVQNVDAEITHIPAFYTEVPSPVSVSTLASNMLEQLNDPSPLMGTIASKTKRIVVYLKTCETRIILLDEVHNLLNNGRGSEQVNTIALRWLKSLVNNSGVCICLVGVPECETIIDSDPTWQQARRFKYRFRLSPLQVGTAEKPSELYHFLTQMCSEAKKRFALVHMPMISNYQETLRMYAATRGNLSFVMTIIREAILQAWRQDRKIVELEDFAFVWDMGVVSAISIAKNNPFRMSDAQVAAVFRK</sequence>
<dbReference type="InterPro" id="IPR027417">
    <property type="entry name" value="P-loop_NTPase"/>
</dbReference>